<dbReference type="PROSITE" id="PS51450">
    <property type="entry name" value="LRR"/>
    <property type="match status" value="4"/>
</dbReference>
<dbReference type="InterPro" id="IPR050333">
    <property type="entry name" value="SLRP"/>
</dbReference>
<dbReference type="InterPro" id="IPR001611">
    <property type="entry name" value="Leu-rich_rpt"/>
</dbReference>
<dbReference type="InterPro" id="IPR003591">
    <property type="entry name" value="Leu-rich_rpt_typical-subtyp"/>
</dbReference>
<organism evidence="3 4">
    <name type="scientific">Babjeviella inositovora NRRL Y-12698</name>
    <dbReference type="NCBI Taxonomy" id="984486"/>
    <lineage>
        <taxon>Eukaryota</taxon>
        <taxon>Fungi</taxon>
        <taxon>Dikarya</taxon>
        <taxon>Ascomycota</taxon>
        <taxon>Saccharomycotina</taxon>
        <taxon>Pichiomycetes</taxon>
        <taxon>Serinales incertae sedis</taxon>
        <taxon>Babjeviella</taxon>
    </lineage>
</organism>
<dbReference type="RefSeq" id="XP_018984105.1">
    <property type="nucleotide sequence ID" value="XM_019129363.1"/>
</dbReference>
<evidence type="ECO:0000313" key="4">
    <source>
        <dbReference type="Proteomes" id="UP000094336"/>
    </source>
</evidence>
<dbReference type="SMART" id="SM00369">
    <property type="entry name" value="LRR_TYP"/>
    <property type="match status" value="6"/>
</dbReference>
<reference evidence="4" key="1">
    <citation type="submission" date="2016-05" db="EMBL/GenBank/DDBJ databases">
        <title>Comparative genomics of biotechnologically important yeasts.</title>
        <authorList>
            <consortium name="DOE Joint Genome Institute"/>
            <person name="Riley R."/>
            <person name="Haridas S."/>
            <person name="Wolfe K.H."/>
            <person name="Lopes M.R."/>
            <person name="Hittinger C.T."/>
            <person name="Goker M."/>
            <person name="Salamov A."/>
            <person name="Wisecaver J."/>
            <person name="Long T.M."/>
            <person name="Aerts A.L."/>
            <person name="Barry K."/>
            <person name="Choi C."/>
            <person name="Clum A."/>
            <person name="Coughlan A.Y."/>
            <person name="Deshpande S."/>
            <person name="Douglass A.P."/>
            <person name="Hanson S.J."/>
            <person name="Klenk H.-P."/>
            <person name="Labutti K."/>
            <person name="Lapidus A."/>
            <person name="Lindquist E."/>
            <person name="Lipzen A."/>
            <person name="Meier-Kolthoff J.P."/>
            <person name="Ohm R.A."/>
            <person name="Otillar R.P."/>
            <person name="Pangilinan J."/>
            <person name="Peng Y."/>
            <person name="Rokas A."/>
            <person name="Rosa C.A."/>
            <person name="Scheuner C."/>
            <person name="Sibirny A.A."/>
            <person name="Slot J.C."/>
            <person name="Stielow J.B."/>
            <person name="Sun H."/>
            <person name="Kurtzman C.P."/>
            <person name="Blackwell M."/>
            <person name="Grigoriev I.V."/>
            <person name="Jeffries T.W."/>
        </authorList>
    </citation>
    <scope>NUCLEOTIDE SEQUENCE [LARGE SCALE GENOMIC DNA]</scope>
    <source>
        <strain evidence="4">NRRL Y-12698</strain>
    </source>
</reference>
<dbReference type="InterPro" id="IPR032675">
    <property type="entry name" value="LRR_dom_sf"/>
</dbReference>
<protein>
    <submittedName>
        <fullName evidence="3">Uncharacterized protein</fullName>
    </submittedName>
</protein>
<evidence type="ECO:0000256" key="1">
    <source>
        <dbReference type="ARBA" id="ARBA00022614"/>
    </source>
</evidence>
<dbReference type="GeneID" id="30147216"/>
<accession>A0A1E3QP70</accession>
<keyword evidence="4" id="KW-1185">Reference proteome</keyword>
<dbReference type="STRING" id="984486.A0A1E3QP70"/>
<gene>
    <name evidence="3" type="ORF">BABINDRAFT_162460</name>
</gene>
<evidence type="ECO:0000256" key="2">
    <source>
        <dbReference type="ARBA" id="ARBA00022737"/>
    </source>
</evidence>
<dbReference type="EMBL" id="KV454434">
    <property type="protein sequence ID" value="ODQ78777.1"/>
    <property type="molecule type" value="Genomic_DNA"/>
</dbReference>
<keyword evidence="1" id="KW-0433">Leucine-rich repeat</keyword>
<dbReference type="SUPFAM" id="SSF52058">
    <property type="entry name" value="L domain-like"/>
    <property type="match status" value="2"/>
</dbReference>
<keyword evidence="2" id="KW-0677">Repeat</keyword>
<dbReference type="PANTHER" id="PTHR45712">
    <property type="entry name" value="AGAP008170-PA"/>
    <property type="match status" value="1"/>
</dbReference>
<name>A0A1E3QP70_9ASCO</name>
<sequence>MKDIDLRRVFRTLPYHALEQILDDIPIEHAQAIRGEFDDELVQLLCFNRIYKDVVVMTGDERGEVTTPECLRLGYDAFRELLNTLEPLPVAYKVGSLSLTFRATSLHLLDQLNCGAKPKGRGEIQINDSRRGENPDRLRHDLLNGGTTQNNSQGLQNDGGISQNRSISKHLLETRIKNLRLTLSHFPDVPHIAALINFHNLTTFSLTAERSRQTPRSVFKWRFPERLTTVSIEGYNFSLKDAVFPSGLQLLNLQNNGIDSLEGVRFPSSLRSLNLAQNKLTDLNVTFPPTLIDLNLKNNNLTAGVYRDHVVRSSLWQFPPHLERLDLSNNPLGDIAGASVHFPETLISLRLQSAWIERIHSFQVPAALEELSLAENGISDLSGIIFNDRLKKINLNSNSLGDIACVFPDSVEELRMERNQIVLSSEFKAPKSLRILSLRMCLAFGDSFHKLRLPDGVRSLQLSYTGIKNIRLTVFPSELEVLDLSGSYLQDLSHVDLSHLGGLTTLNLENASITTVEHMRLPDSLTTLVMLKNLIHNWTGFALPQQLRSLNLMRTGLKEETLLRFHNFARHPHLQRLTLSSNIIETFPPSFEFPPNLTFLNLERNSITSLSSISFPATLEVLLCDDNSMKSLEGVVLPENILRVSFLRNEIRSIDNFQLPELLRSLSLDDNLLTSIDRVQFPARLERLSLGNNKISRVNDERLPRNLTYFNILGGNVIENHWY</sequence>
<proteinExistence type="predicted"/>
<dbReference type="AlphaFoldDB" id="A0A1E3QP70"/>
<dbReference type="PANTHER" id="PTHR45712:SF22">
    <property type="entry name" value="INSULIN-LIKE GROWTH FACTOR-BINDING PROTEIN COMPLEX ACID LABILE SUBUNIT"/>
    <property type="match status" value="1"/>
</dbReference>
<dbReference type="Proteomes" id="UP000094336">
    <property type="component" value="Unassembled WGS sequence"/>
</dbReference>
<dbReference type="Pfam" id="PF00560">
    <property type="entry name" value="LRR_1"/>
    <property type="match status" value="1"/>
</dbReference>
<dbReference type="Pfam" id="PF13855">
    <property type="entry name" value="LRR_8"/>
    <property type="match status" value="1"/>
</dbReference>
<dbReference type="SMART" id="SM00364">
    <property type="entry name" value="LRR_BAC"/>
    <property type="match status" value="7"/>
</dbReference>
<evidence type="ECO:0000313" key="3">
    <source>
        <dbReference type="EMBL" id="ODQ78777.1"/>
    </source>
</evidence>
<dbReference type="OrthoDB" id="4073735at2759"/>
<dbReference type="Gene3D" id="3.80.10.10">
    <property type="entry name" value="Ribonuclease Inhibitor"/>
    <property type="match status" value="4"/>
</dbReference>